<comment type="caution">
    <text evidence="2">The sequence shown here is derived from an EMBL/GenBank/DDBJ whole genome shotgun (WGS) entry which is preliminary data.</text>
</comment>
<keyword evidence="1" id="KW-0732">Signal</keyword>
<dbReference type="AlphaFoldDB" id="A0A812NZY8"/>
<dbReference type="InterPro" id="IPR027417">
    <property type="entry name" value="P-loop_NTPase"/>
</dbReference>
<proteinExistence type="predicted"/>
<feature type="chain" id="PRO_5032858584" description="Sulfotransferase domain-containing protein" evidence="1">
    <location>
        <begin position="17"/>
        <end position="320"/>
    </location>
</feature>
<dbReference type="Gene3D" id="3.40.50.300">
    <property type="entry name" value="P-loop containing nucleotide triphosphate hydrolases"/>
    <property type="match status" value="1"/>
</dbReference>
<evidence type="ECO:0000256" key="1">
    <source>
        <dbReference type="SAM" id="SignalP"/>
    </source>
</evidence>
<evidence type="ECO:0008006" key="4">
    <source>
        <dbReference type="Google" id="ProtNLM"/>
    </source>
</evidence>
<name>A0A812NZY8_9DINO</name>
<dbReference type="SUPFAM" id="SSF52540">
    <property type="entry name" value="P-loop containing nucleoside triphosphate hydrolases"/>
    <property type="match status" value="1"/>
</dbReference>
<gene>
    <name evidence="2" type="ORF">SNAT2548_LOCUS17178</name>
</gene>
<dbReference type="Proteomes" id="UP000604046">
    <property type="component" value="Unassembled WGS sequence"/>
</dbReference>
<sequence length="320" mass="36041">MFALLLFIYFVPSATLEVLDIGAPRTGTQSMHVAMNMLGLNTLHSGYEFAKRQSWCEYLFANGSLQEAMETLEGFDAAMDEPFQLVYKEIMEAFPKVKFVLTISDPERWYESYVKLTRGMAETKNRTGPLFPFQSEKWSTNEELVTCTAARYWGCDFNNPDASEESKEQCLEGYKQHNERVQEVIPADRLLVFNFADGWAPLAHFLGGLDGLISAGVDPARALSLNSVHLPRMLRTARHQQLLSTPDEETTSTAQASLAENLHPGDWIKVNGRFVRLLRVEVRTLAEEEVGLVKFDLSPSLPAAFFSLSLREKDPFVATV</sequence>
<dbReference type="EMBL" id="CAJNDS010002102">
    <property type="protein sequence ID" value="CAE7328062.1"/>
    <property type="molecule type" value="Genomic_DNA"/>
</dbReference>
<dbReference type="OrthoDB" id="408152at2759"/>
<dbReference type="Pfam" id="PF17784">
    <property type="entry name" value="Sulfotransfer_4"/>
    <property type="match status" value="1"/>
</dbReference>
<feature type="signal peptide" evidence="1">
    <location>
        <begin position="1"/>
        <end position="16"/>
    </location>
</feature>
<dbReference type="PANTHER" id="PTHR36978">
    <property type="entry name" value="P-LOOP CONTAINING NUCLEOTIDE TRIPHOSPHATE HYDROLASE"/>
    <property type="match status" value="1"/>
</dbReference>
<protein>
    <recommendedName>
        <fullName evidence="4">Sulfotransferase domain-containing protein</fullName>
    </recommendedName>
</protein>
<keyword evidence="3" id="KW-1185">Reference proteome</keyword>
<dbReference type="InterPro" id="IPR040632">
    <property type="entry name" value="Sulfotransfer_4"/>
</dbReference>
<evidence type="ECO:0000313" key="3">
    <source>
        <dbReference type="Proteomes" id="UP000604046"/>
    </source>
</evidence>
<accession>A0A812NZY8</accession>
<organism evidence="2 3">
    <name type="scientific">Symbiodinium natans</name>
    <dbReference type="NCBI Taxonomy" id="878477"/>
    <lineage>
        <taxon>Eukaryota</taxon>
        <taxon>Sar</taxon>
        <taxon>Alveolata</taxon>
        <taxon>Dinophyceae</taxon>
        <taxon>Suessiales</taxon>
        <taxon>Symbiodiniaceae</taxon>
        <taxon>Symbiodinium</taxon>
    </lineage>
</organism>
<evidence type="ECO:0000313" key="2">
    <source>
        <dbReference type="EMBL" id="CAE7328062.1"/>
    </source>
</evidence>
<dbReference type="PANTHER" id="PTHR36978:SF4">
    <property type="entry name" value="P-LOOP CONTAINING NUCLEOSIDE TRIPHOSPHATE HYDROLASE PROTEIN"/>
    <property type="match status" value="1"/>
</dbReference>
<reference evidence="2" key="1">
    <citation type="submission" date="2021-02" db="EMBL/GenBank/DDBJ databases">
        <authorList>
            <person name="Dougan E. K."/>
            <person name="Rhodes N."/>
            <person name="Thang M."/>
            <person name="Chan C."/>
        </authorList>
    </citation>
    <scope>NUCLEOTIDE SEQUENCE</scope>
</reference>